<sequence>MFLGPIVYTAATIALFILAIAFLLAGWRVIAGPTLPDRVLALDTLSGIAIGFIAVVAVKTGFTLYIDIAIALGLVGFLATVAFARFVLSQGGEYGSNQSGRYERKPEPSGKRAGRRKGKGDRS</sequence>
<feature type="transmembrane region" description="Helical" evidence="9">
    <location>
        <begin position="64"/>
        <end position="88"/>
    </location>
</feature>
<evidence type="ECO:0000256" key="7">
    <source>
        <dbReference type="ARBA" id="ARBA00023136"/>
    </source>
</evidence>
<dbReference type="KEGG" id="rgr:FZ934_02880"/>
<organism evidence="10 11">
    <name type="scientific">Rhizobium grahamii</name>
    <dbReference type="NCBI Taxonomy" id="1120045"/>
    <lineage>
        <taxon>Bacteria</taxon>
        <taxon>Pseudomonadati</taxon>
        <taxon>Pseudomonadota</taxon>
        <taxon>Alphaproteobacteria</taxon>
        <taxon>Hyphomicrobiales</taxon>
        <taxon>Rhizobiaceae</taxon>
        <taxon>Rhizobium/Agrobacterium group</taxon>
        <taxon>Rhizobium</taxon>
    </lineage>
</organism>
<evidence type="ECO:0000256" key="8">
    <source>
        <dbReference type="SAM" id="MobiDB-lite"/>
    </source>
</evidence>
<dbReference type="GO" id="GO:0015385">
    <property type="term" value="F:sodium:proton antiporter activity"/>
    <property type="evidence" value="ECO:0007669"/>
    <property type="project" value="TreeGrafter"/>
</dbReference>
<evidence type="ECO:0000256" key="6">
    <source>
        <dbReference type="ARBA" id="ARBA00022989"/>
    </source>
</evidence>
<feature type="compositionally biased region" description="Basic and acidic residues" evidence="8">
    <location>
        <begin position="101"/>
        <end position="110"/>
    </location>
</feature>
<keyword evidence="5 9" id="KW-0812">Transmembrane</keyword>
<keyword evidence="3" id="KW-0813">Transport</keyword>
<dbReference type="PANTHER" id="PTHR34702">
    <property type="entry name" value="NA(+)/H(+) ANTIPORTER SUBUNIT F1"/>
    <property type="match status" value="1"/>
</dbReference>
<dbReference type="AlphaFoldDB" id="A0A5Q0C653"/>
<evidence type="ECO:0000313" key="10">
    <source>
        <dbReference type="EMBL" id="QFY59470.1"/>
    </source>
</evidence>
<feature type="region of interest" description="Disordered" evidence="8">
    <location>
        <begin position="91"/>
        <end position="123"/>
    </location>
</feature>
<evidence type="ECO:0000256" key="4">
    <source>
        <dbReference type="ARBA" id="ARBA00022475"/>
    </source>
</evidence>
<keyword evidence="7 9" id="KW-0472">Membrane</keyword>
<evidence type="ECO:0000256" key="5">
    <source>
        <dbReference type="ARBA" id="ARBA00022692"/>
    </source>
</evidence>
<dbReference type="EMBL" id="CP043498">
    <property type="protein sequence ID" value="QFY59470.1"/>
    <property type="molecule type" value="Genomic_DNA"/>
</dbReference>
<dbReference type="NCBIfam" id="NF009245">
    <property type="entry name" value="PRK12599.1-4"/>
    <property type="match status" value="1"/>
</dbReference>
<feature type="transmembrane region" description="Helical" evidence="9">
    <location>
        <begin position="6"/>
        <end position="27"/>
    </location>
</feature>
<dbReference type="InterPro" id="IPR007208">
    <property type="entry name" value="MrpF/PhaF-like"/>
</dbReference>
<evidence type="ECO:0000256" key="1">
    <source>
        <dbReference type="ARBA" id="ARBA00004651"/>
    </source>
</evidence>
<dbReference type="PANTHER" id="PTHR34702:SF1">
    <property type="entry name" value="NA(+)_H(+) ANTIPORTER SUBUNIT F"/>
    <property type="match status" value="1"/>
</dbReference>
<evidence type="ECO:0000256" key="9">
    <source>
        <dbReference type="SAM" id="Phobius"/>
    </source>
</evidence>
<dbReference type="OrthoDB" id="9800226at2"/>
<dbReference type="Proteomes" id="UP000326881">
    <property type="component" value="Chromosome"/>
</dbReference>
<comment type="similarity">
    <text evidence="2">Belongs to the CPA3 antiporters (TC 2.A.63) subunit F family.</text>
</comment>
<name>A0A5Q0C653_9HYPH</name>
<keyword evidence="6 9" id="KW-1133">Transmembrane helix</keyword>
<evidence type="ECO:0000256" key="3">
    <source>
        <dbReference type="ARBA" id="ARBA00022448"/>
    </source>
</evidence>
<dbReference type="Pfam" id="PF04066">
    <property type="entry name" value="MrpF_PhaF"/>
    <property type="match status" value="1"/>
</dbReference>
<protein>
    <submittedName>
        <fullName evidence="10">Cation:proton antiporter</fullName>
    </submittedName>
</protein>
<dbReference type="GO" id="GO:0005886">
    <property type="term" value="C:plasma membrane"/>
    <property type="evidence" value="ECO:0007669"/>
    <property type="project" value="UniProtKB-SubCell"/>
</dbReference>
<gene>
    <name evidence="10" type="ORF">FZ934_02880</name>
</gene>
<evidence type="ECO:0000256" key="2">
    <source>
        <dbReference type="ARBA" id="ARBA00009212"/>
    </source>
</evidence>
<dbReference type="RefSeq" id="WP_153269835.1">
    <property type="nucleotide sequence ID" value="NZ_CP043498.1"/>
</dbReference>
<comment type="subcellular location">
    <subcellularLocation>
        <location evidence="1">Cell membrane</location>
        <topology evidence="1">Multi-pass membrane protein</topology>
    </subcellularLocation>
</comment>
<accession>A0A5Q0C653</accession>
<keyword evidence="4" id="KW-1003">Cell membrane</keyword>
<keyword evidence="11" id="KW-1185">Reference proteome</keyword>
<reference evidence="10 11" key="1">
    <citation type="submission" date="2019-08" db="EMBL/GenBank/DDBJ databases">
        <title>Prosopis cineraria nodule microbiome.</title>
        <authorList>
            <person name="Ali R."/>
            <person name="Chaluvadi S.R."/>
            <person name="Wang X."/>
        </authorList>
    </citation>
    <scope>NUCLEOTIDE SEQUENCE [LARGE SCALE GENOMIC DNA]</scope>
    <source>
        <strain evidence="10 11">BG7</strain>
    </source>
</reference>
<proteinExistence type="inferred from homology"/>
<feature type="transmembrane region" description="Helical" evidence="9">
    <location>
        <begin position="39"/>
        <end position="58"/>
    </location>
</feature>
<evidence type="ECO:0000313" key="11">
    <source>
        <dbReference type="Proteomes" id="UP000326881"/>
    </source>
</evidence>
<feature type="compositionally biased region" description="Basic residues" evidence="8">
    <location>
        <begin position="112"/>
        <end position="123"/>
    </location>
</feature>